<dbReference type="PANTHER" id="PTHR14540">
    <property type="entry name" value="INTEGRATOR COMPLEX SUBUNIT 15"/>
    <property type="match status" value="1"/>
</dbReference>
<gene>
    <name evidence="1" type="ORF">D4764_15G0002860</name>
</gene>
<comment type="caution">
    <text evidence="1">The sequence shown here is derived from an EMBL/GenBank/DDBJ whole genome shotgun (WGS) entry which is preliminary data.</text>
</comment>
<dbReference type="EMBL" id="RHFK02000007">
    <property type="protein sequence ID" value="TWW72892.1"/>
    <property type="molecule type" value="Genomic_DNA"/>
</dbReference>
<accession>A0A5C6NZD0</accession>
<protein>
    <submittedName>
        <fullName evidence="1">Uncharacterized protein</fullName>
    </submittedName>
</protein>
<keyword evidence="2" id="KW-1185">Reference proteome</keyword>
<dbReference type="Proteomes" id="UP000324091">
    <property type="component" value="Chromosome 15"/>
</dbReference>
<dbReference type="Pfam" id="PF14964">
    <property type="entry name" value="INTS15"/>
    <property type="match status" value="1"/>
</dbReference>
<dbReference type="InterPro" id="IPR027844">
    <property type="entry name" value="INTS15"/>
</dbReference>
<dbReference type="AlphaFoldDB" id="A0A5C6NZD0"/>
<name>A0A5C6NZD0_9TELE</name>
<sequence length="480" mass="52892">MGDIRQSLLPRDVLSAAKELLYHLDIYICNLLQSGRQPPQVDTKTLELVEEFILHAPKDRNTSARRMSALQELQLLEIMCSCFQEQSRDAVRQLMFNALFGLQGNQADESRMALLGKLVSMAIAVGRVPILECAATWLQRSHRVFCVRLAQVLVDDYCSMVPGSVSTLQNIHSASPRFCCQFITAVTTLYDLSSEELTPPTELLQMIVFWIQEDLRLILIAFLNTPLTGSQPISSLDVTPLGGLVRWCVKAPLAYRRDKKRTLPSGTGETGPDVGPLFSALHLSVLQVCVADVFTWICLQQTAFLTPAASLPPSLPPRQVFMLLPNILNEKGLFGRLALLQMDSLATLASELSRLLDQADKQTHVSAADTQALSQLALDRLAQALQVAMANGALLCSREDLRAICSRLPHNNLLQLVLSGPVMYYNNIHTPPLAFSPHAAHSPIASHPAHTPLATHPSAHPQYASQPFMTGMAFPFRPSH</sequence>
<organism evidence="1 2">
    <name type="scientific">Takifugu flavidus</name>
    <name type="common">sansaifugu</name>
    <dbReference type="NCBI Taxonomy" id="433684"/>
    <lineage>
        <taxon>Eukaryota</taxon>
        <taxon>Metazoa</taxon>
        <taxon>Chordata</taxon>
        <taxon>Craniata</taxon>
        <taxon>Vertebrata</taxon>
        <taxon>Euteleostomi</taxon>
        <taxon>Actinopterygii</taxon>
        <taxon>Neopterygii</taxon>
        <taxon>Teleostei</taxon>
        <taxon>Neoteleostei</taxon>
        <taxon>Acanthomorphata</taxon>
        <taxon>Eupercaria</taxon>
        <taxon>Tetraodontiformes</taxon>
        <taxon>Tetradontoidea</taxon>
        <taxon>Tetraodontidae</taxon>
        <taxon>Takifugu</taxon>
    </lineage>
</organism>
<evidence type="ECO:0000313" key="2">
    <source>
        <dbReference type="Proteomes" id="UP000324091"/>
    </source>
</evidence>
<evidence type="ECO:0000313" key="1">
    <source>
        <dbReference type="EMBL" id="TWW72892.1"/>
    </source>
</evidence>
<proteinExistence type="predicted"/>
<reference evidence="1 2" key="1">
    <citation type="submission" date="2019-04" db="EMBL/GenBank/DDBJ databases">
        <title>Chromosome genome assembly for Takifugu flavidus.</title>
        <authorList>
            <person name="Xiao S."/>
        </authorList>
    </citation>
    <scope>NUCLEOTIDE SEQUENCE [LARGE SCALE GENOMIC DNA]</scope>
    <source>
        <strain evidence="1">HTHZ2018</strain>
        <tissue evidence="1">Muscle</tissue>
    </source>
</reference>
<dbReference type="PANTHER" id="PTHR14540:SF2">
    <property type="entry name" value="INTEGRATOR COMPLEX SUBUNIT 15"/>
    <property type="match status" value="1"/>
</dbReference>